<dbReference type="AlphaFoldDB" id="A0A6N7XK07"/>
<evidence type="ECO:0000313" key="2">
    <source>
        <dbReference type="Proteomes" id="UP000469523"/>
    </source>
</evidence>
<dbReference type="EMBL" id="VUNQ01000031">
    <property type="protein sequence ID" value="MSU02399.1"/>
    <property type="molecule type" value="Genomic_DNA"/>
</dbReference>
<comment type="caution">
    <text evidence="1">The sequence shown here is derived from an EMBL/GenBank/DDBJ whole genome shotgun (WGS) entry which is preliminary data.</text>
</comment>
<gene>
    <name evidence="1" type="ORF">FYJ83_13110</name>
</gene>
<dbReference type="PANTHER" id="PTHR37841:SF1">
    <property type="entry name" value="DUF3298 DOMAIN-CONTAINING PROTEIN"/>
    <property type="match status" value="1"/>
</dbReference>
<protein>
    <submittedName>
        <fullName evidence="1">WG repeat-containing protein</fullName>
    </submittedName>
</protein>
<dbReference type="Pfam" id="PF14903">
    <property type="entry name" value="WG_beta_rep"/>
    <property type="match status" value="5"/>
</dbReference>
<dbReference type="RefSeq" id="WP_154441220.1">
    <property type="nucleotide sequence ID" value="NZ_JAHLPJ010000001.1"/>
</dbReference>
<proteinExistence type="predicted"/>
<dbReference type="InterPro" id="IPR032774">
    <property type="entry name" value="WG_beta_rep"/>
</dbReference>
<dbReference type="PANTHER" id="PTHR37841">
    <property type="entry name" value="GLR2918 PROTEIN"/>
    <property type="match status" value="1"/>
</dbReference>
<reference evidence="1 2" key="1">
    <citation type="submission" date="2019-09" db="EMBL/GenBank/DDBJ databases">
        <title>In-depth cultivation of the pig gut microbiome towards novel bacterial diversity and tailored functional studies.</title>
        <authorList>
            <person name="Wylensek D."/>
            <person name="Hitch T.C.A."/>
            <person name="Clavel T."/>
        </authorList>
    </citation>
    <scope>NUCLEOTIDE SEQUENCE [LARGE SCALE GENOMIC DNA]</scope>
    <source>
        <strain evidence="1 2">WCA3-693-APC-4?</strain>
    </source>
</reference>
<accession>A0A6N7XK07</accession>
<dbReference type="InterPro" id="IPR037126">
    <property type="entry name" value="PdaC/RsiV-like_sf"/>
</dbReference>
<sequence length="588" mass="66785">MKKVGIIALSLLILFNLVGCVNKGNEEVVKLYPAFKTEKNTKTWGYINKSGKFIIEPQYQRVLDFSKNGVAEVYKNGGVGLINSKGEEIIAPQYQQIIDLDGGYFLGYDGELIYIFDSKGKEYFSGEYIYVGSYSDDLFGVGKITDGGEVLMGYVNKSGMEIIEPAYSRVYDFHNGKALVLEGKDKYKIIDKKGNIIKELEYPLVVPSVDDNIYLVKDENGLFGYIDNEDNTLIEPKFNKGNIFENGNAVVAVGEDDNYLYGLIDREGKYLLEPEYRNIVGFGNGYYGVEKEMDGKEIKYAISNNKGELLTDFTYSNLNNINIKNNFISVFDGKETYILNFNGDKVELPVLKGKGELSFDGNVLRKVSLNKLSYYNSKGEIIWEENSDYVLSEDVNLKEKTYVEEGINIRYPYVEGMKNKEVEEKINKELYNRFMNNEGHAFYEVTYDVNRINDLLTISKYYQYSDNGETEVVGNGEVYNISLQNGKFFNLGDLFKDDSDYKKIVSENIAGKLVNSIMDGSTIYGIENFTGVDEEQSFIPTMDQLNIVFKSANPLTDIETISIPQKDIEDVLDMGKEFWWALMVSKGF</sequence>
<evidence type="ECO:0000313" key="1">
    <source>
        <dbReference type="EMBL" id="MSU02399.1"/>
    </source>
</evidence>
<dbReference type="Proteomes" id="UP000469523">
    <property type="component" value="Unassembled WGS sequence"/>
</dbReference>
<dbReference type="Gene3D" id="3.90.640.20">
    <property type="entry name" value="Heat-shock cognate protein, ATPase"/>
    <property type="match status" value="1"/>
</dbReference>
<name>A0A6N7XK07_9FIRM</name>
<organism evidence="1 2">
    <name type="scientific">Tissierella pigra</name>
    <dbReference type="NCBI Taxonomy" id="2607614"/>
    <lineage>
        <taxon>Bacteria</taxon>
        <taxon>Bacillati</taxon>
        <taxon>Bacillota</taxon>
        <taxon>Tissierellia</taxon>
        <taxon>Tissierellales</taxon>
        <taxon>Tissierellaceae</taxon>
        <taxon>Tissierella</taxon>
    </lineage>
</organism>
<keyword evidence="2" id="KW-1185">Reference proteome</keyword>